<gene>
    <name evidence="3" type="ORF">EDD39_1917</name>
</gene>
<feature type="compositionally biased region" description="Low complexity" evidence="1">
    <location>
        <begin position="126"/>
        <end position="151"/>
    </location>
</feature>
<feature type="compositionally biased region" description="Low complexity" evidence="1">
    <location>
        <begin position="41"/>
        <end position="61"/>
    </location>
</feature>
<accession>A0A8G1UGX2</accession>
<organism evidence="3 4">
    <name type="scientific">Kitasatospora cineracea</name>
    <dbReference type="NCBI Taxonomy" id="88074"/>
    <lineage>
        <taxon>Bacteria</taxon>
        <taxon>Bacillati</taxon>
        <taxon>Actinomycetota</taxon>
        <taxon>Actinomycetes</taxon>
        <taxon>Kitasatosporales</taxon>
        <taxon>Streptomycetaceae</taxon>
        <taxon>Kitasatospora</taxon>
    </lineage>
</organism>
<dbReference type="Proteomes" id="UP000267408">
    <property type="component" value="Unassembled WGS sequence"/>
</dbReference>
<feature type="transmembrane region" description="Helical" evidence="2">
    <location>
        <begin position="12"/>
        <end position="35"/>
    </location>
</feature>
<keyword evidence="2" id="KW-0812">Transmembrane</keyword>
<comment type="caution">
    <text evidence="3">The sequence shown here is derived from an EMBL/GenBank/DDBJ whole genome shotgun (WGS) entry which is preliminary data.</text>
</comment>
<keyword evidence="2" id="KW-1133">Transmembrane helix</keyword>
<reference evidence="3 4" key="1">
    <citation type="submission" date="2018-11" db="EMBL/GenBank/DDBJ databases">
        <title>Sequencing the genomes of 1000 actinobacteria strains.</title>
        <authorList>
            <person name="Klenk H.-P."/>
        </authorList>
    </citation>
    <scope>NUCLEOTIDE SEQUENCE [LARGE SCALE GENOMIC DNA]</scope>
    <source>
        <strain evidence="3 4">DSM 44780</strain>
    </source>
</reference>
<feature type="compositionally biased region" description="Low complexity" evidence="1">
    <location>
        <begin position="107"/>
        <end position="117"/>
    </location>
</feature>
<sequence>MSLSVLPSDRRYRAVVLSTAGALVLAVLVALAVLLPGKDTSPTAAAGAPSPSATDSASASPSAPPPATATPSPTAPTTPEPAATPTDGTGTGSTGADDGTDEGSDDGTGWTGSTGSSGSAGGRSGGNSAVQIGNPGNSGNAGNPGNSGSTPTPTPGPTPTPTPTPTPGPTPTPTPSPSASGACPAALAPHTVVSCRIAPNTDTSFTLRLPKADDLVIVQLVTPLYGTPPRLYAPDGTQMPCDVSPSTYGFGGPARCTSGPAGDYTLRINSHSADPVEVSLSYLAVLSGDDCVTVTAADRTLGAPTVYSGAVPAGLAGNCYAADFAPGERVRLLRPDNGHYVDATLFDGTGKAVCRTDGNAYLDCALTGTGPYRAVVQRGEGVEGTYQLALSRFSQPQGCPVVQPQAYGEDVALADTARCRILRVPADGHYSYRGLYPDGVASGHVYAADGTEVCKTGDCDLTAGDYTYTVRPDIPRRANGVVLRSATETRGCTPVRDDQLTSGSAVDSFGAIGQDRCLTLPTAAGEAVYLMNRTPEDGTSVAPAVLDATGAVTCAAGYADQLCRLSGTGPFRVVMVSNRVADFRLVVQRLGDTSTCAPWAASAYGNGKSQAGTVSAVGRMACLTVPADHPARELVGYRLGSTSLVDSSLRLVDATGRETCRILSGAAGVCTTPVGAYTAVLFSDQDFSDFTVARRDATASAVCDLAEPSGQVGGRATEVGFESSTDAHCVPFTSAAGDLFQVEARHAIGGQATMVNVVDAAGGLLCHGWGPDCRVAGAGRHLVVLTPYSQVSAMPRPTVDIWKLATAAGWAPECAAHPVSVDAFPQRTGTLTDTDTVYCAVLDMKAGQDLKIDLHADTGNPDDQLMLGMAGRENWSDRTNPYKCVSSGVESYTCAYSGAGTGHAVLLFGPGTARTPLAYTIGGTRAGTGIERSGVPRTLTPNSALQDTQAEVTIQGTGLSMSSRFHFLMPSERVTPLRITPLSASPDGTSLKVRIDSEGVFPGVYDLLVDGVTGYEYGVPSPGYIPKAFTVLEPAAVK</sequence>
<name>A0A8G1UGX2_9ACTN</name>
<feature type="compositionally biased region" description="Pro residues" evidence="1">
    <location>
        <begin position="152"/>
        <end position="176"/>
    </location>
</feature>
<evidence type="ECO:0000256" key="1">
    <source>
        <dbReference type="SAM" id="MobiDB-lite"/>
    </source>
</evidence>
<feature type="compositionally biased region" description="Pro residues" evidence="1">
    <location>
        <begin position="62"/>
        <end position="79"/>
    </location>
</feature>
<dbReference type="EMBL" id="RJVJ01000001">
    <property type="protein sequence ID" value="ROR43748.1"/>
    <property type="molecule type" value="Genomic_DNA"/>
</dbReference>
<evidence type="ECO:0000313" key="3">
    <source>
        <dbReference type="EMBL" id="ROR43748.1"/>
    </source>
</evidence>
<protein>
    <submittedName>
        <fullName evidence="3">Uncharacterized protein</fullName>
    </submittedName>
</protein>
<keyword evidence="2" id="KW-0472">Membrane</keyword>
<evidence type="ECO:0000313" key="4">
    <source>
        <dbReference type="Proteomes" id="UP000267408"/>
    </source>
</evidence>
<dbReference type="AlphaFoldDB" id="A0A8G1UGX2"/>
<evidence type="ECO:0000256" key="2">
    <source>
        <dbReference type="SAM" id="Phobius"/>
    </source>
</evidence>
<feature type="region of interest" description="Disordered" evidence="1">
    <location>
        <begin position="41"/>
        <end position="183"/>
    </location>
</feature>
<proteinExistence type="predicted"/>